<evidence type="ECO:0000313" key="3">
    <source>
        <dbReference type="Proteomes" id="UP000886653"/>
    </source>
</evidence>
<accession>A0A9P6NES9</accession>
<dbReference type="AlphaFoldDB" id="A0A9P6NES9"/>
<dbReference type="Proteomes" id="UP000886653">
    <property type="component" value="Unassembled WGS sequence"/>
</dbReference>
<organism evidence="2 3">
    <name type="scientific">Cronartium quercuum f. sp. fusiforme G11</name>
    <dbReference type="NCBI Taxonomy" id="708437"/>
    <lineage>
        <taxon>Eukaryota</taxon>
        <taxon>Fungi</taxon>
        <taxon>Dikarya</taxon>
        <taxon>Basidiomycota</taxon>
        <taxon>Pucciniomycotina</taxon>
        <taxon>Pucciniomycetes</taxon>
        <taxon>Pucciniales</taxon>
        <taxon>Coleosporiaceae</taxon>
        <taxon>Cronartium</taxon>
    </lineage>
</organism>
<dbReference type="OrthoDB" id="10615648at2759"/>
<proteinExistence type="predicted"/>
<keyword evidence="3" id="KW-1185">Reference proteome</keyword>
<feature type="region of interest" description="Disordered" evidence="1">
    <location>
        <begin position="1"/>
        <end position="124"/>
    </location>
</feature>
<protein>
    <submittedName>
        <fullName evidence="2">Uncharacterized protein</fullName>
    </submittedName>
</protein>
<sequence>MGGFGLKSRNKQSAPIPLDQKKRKLREEICNEEQLNQKSKRKKVPRSGGKSVASKKRAREKLIEQQKLDELEEEQKEKNKNKKQKQKQKKGEDEDEESEINSNESGDDDEDGSIKDEGLEAARE</sequence>
<feature type="compositionally biased region" description="Basic residues" evidence="1">
    <location>
        <begin position="79"/>
        <end position="88"/>
    </location>
</feature>
<feature type="compositionally biased region" description="Basic and acidic residues" evidence="1">
    <location>
        <begin position="60"/>
        <end position="69"/>
    </location>
</feature>
<evidence type="ECO:0000313" key="2">
    <source>
        <dbReference type="EMBL" id="KAG0142698.1"/>
    </source>
</evidence>
<feature type="compositionally biased region" description="Acidic residues" evidence="1">
    <location>
        <begin position="93"/>
        <end position="111"/>
    </location>
</feature>
<feature type="compositionally biased region" description="Basic and acidic residues" evidence="1">
    <location>
        <begin position="112"/>
        <end position="124"/>
    </location>
</feature>
<name>A0A9P6NES9_9BASI</name>
<comment type="caution">
    <text evidence="2">The sequence shown here is derived from an EMBL/GenBank/DDBJ whole genome shotgun (WGS) entry which is preliminary data.</text>
</comment>
<gene>
    <name evidence="2" type="ORF">CROQUDRAFT_219441</name>
</gene>
<evidence type="ECO:0000256" key="1">
    <source>
        <dbReference type="SAM" id="MobiDB-lite"/>
    </source>
</evidence>
<reference evidence="2" key="1">
    <citation type="submission" date="2013-11" db="EMBL/GenBank/DDBJ databases">
        <title>Genome sequence of the fusiform rust pathogen reveals effectors for host alternation and coevolution with pine.</title>
        <authorList>
            <consortium name="DOE Joint Genome Institute"/>
            <person name="Smith K."/>
            <person name="Pendleton A."/>
            <person name="Kubisiak T."/>
            <person name="Anderson C."/>
            <person name="Salamov A."/>
            <person name="Aerts A."/>
            <person name="Riley R."/>
            <person name="Clum A."/>
            <person name="Lindquist E."/>
            <person name="Ence D."/>
            <person name="Campbell M."/>
            <person name="Kronenberg Z."/>
            <person name="Feau N."/>
            <person name="Dhillon B."/>
            <person name="Hamelin R."/>
            <person name="Burleigh J."/>
            <person name="Smith J."/>
            <person name="Yandell M."/>
            <person name="Nelson C."/>
            <person name="Grigoriev I."/>
            <person name="Davis J."/>
        </authorList>
    </citation>
    <scope>NUCLEOTIDE SEQUENCE</scope>
    <source>
        <strain evidence="2">G11</strain>
    </source>
</reference>
<dbReference type="EMBL" id="MU167340">
    <property type="protein sequence ID" value="KAG0142698.1"/>
    <property type="molecule type" value="Genomic_DNA"/>
</dbReference>